<evidence type="ECO:0000256" key="1">
    <source>
        <dbReference type="SAM" id="MobiDB-lite"/>
    </source>
</evidence>
<dbReference type="AlphaFoldDB" id="A0AAN8S2L1"/>
<feature type="region of interest" description="Disordered" evidence="1">
    <location>
        <begin position="32"/>
        <end position="62"/>
    </location>
</feature>
<accession>A0AAN8S2L1</accession>
<evidence type="ECO:0000313" key="2">
    <source>
        <dbReference type="EMBL" id="KAK6617141.1"/>
    </source>
</evidence>
<gene>
    <name evidence="2" type="ORF">RUM43_014743</name>
</gene>
<organism evidence="2 3">
    <name type="scientific">Polyplax serrata</name>
    <name type="common">Common mouse louse</name>
    <dbReference type="NCBI Taxonomy" id="468196"/>
    <lineage>
        <taxon>Eukaryota</taxon>
        <taxon>Metazoa</taxon>
        <taxon>Ecdysozoa</taxon>
        <taxon>Arthropoda</taxon>
        <taxon>Hexapoda</taxon>
        <taxon>Insecta</taxon>
        <taxon>Pterygota</taxon>
        <taxon>Neoptera</taxon>
        <taxon>Paraneoptera</taxon>
        <taxon>Psocodea</taxon>
        <taxon>Troctomorpha</taxon>
        <taxon>Phthiraptera</taxon>
        <taxon>Anoplura</taxon>
        <taxon>Polyplacidae</taxon>
        <taxon>Polyplax</taxon>
    </lineage>
</organism>
<dbReference type="Proteomes" id="UP001372834">
    <property type="component" value="Unassembled WGS sequence"/>
</dbReference>
<sequence>MAAELYNVKAFLDYIETAPYWLGPRLSTKMEEMEDMETDGYIKEEEMSQGSEESDVGENEEQPKVYLPHKPLKHNEELVCDQSAYIILREVQTGMCQGNRKYRCKSLEN</sequence>
<evidence type="ECO:0000313" key="3">
    <source>
        <dbReference type="Proteomes" id="UP001372834"/>
    </source>
</evidence>
<name>A0AAN8S2L1_POLSC</name>
<protein>
    <submittedName>
        <fullName evidence="2">Uncharacterized protein</fullName>
    </submittedName>
</protein>
<comment type="caution">
    <text evidence="2">The sequence shown here is derived from an EMBL/GenBank/DDBJ whole genome shotgun (WGS) entry which is preliminary data.</text>
</comment>
<reference evidence="2 3" key="1">
    <citation type="submission" date="2023-10" db="EMBL/GenBank/DDBJ databases">
        <title>Genomes of two closely related lineages of the louse Polyplax serrata with different host specificities.</title>
        <authorList>
            <person name="Martinu J."/>
            <person name="Tarabai H."/>
            <person name="Stefka J."/>
            <person name="Hypsa V."/>
        </authorList>
    </citation>
    <scope>NUCLEOTIDE SEQUENCE [LARGE SCALE GENOMIC DNA]</scope>
    <source>
        <strain evidence="2">HR10_N</strain>
    </source>
</reference>
<proteinExistence type="predicted"/>
<dbReference type="EMBL" id="JAWJWE010000045">
    <property type="protein sequence ID" value="KAK6617141.1"/>
    <property type="molecule type" value="Genomic_DNA"/>
</dbReference>